<dbReference type="AlphaFoldDB" id="A0A6S7I9R4"/>
<dbReference type="Proteomes" id="UP001152795">
    <property type="component" value="Unassembled WGS sequence"/>
</dbReference>
<accession>A0A6S7I9R4</accession>
<proteinExistence type="predicted"/>
<comment type="caution">
    <text evidence="1">The sequence shown here is derived from an EMBL/GenBank/DDBJ whole genome shotgun (WGS) entry which is preliminary data.</text>
</comment>
<sequence length="256" mass="28413">MGHCSAHIHALIRVIDYPKRKVLATGSVPTQNLPTKSHKVETKKHCVLVRSSTDDEPSTSTSLKKGSLSLEKFWKHMQKDEVLGSWKVEHETNECEFRLELLDGCHIIPKPENIGELLRSIESVQLCEGLPDLTEVKDIALDPADDARIPRTLIRHSLPKLVTNNEAVFEVSVSFRSVACSLLQENNTNCDKPCKLCSGALNAIKTSSRKKSKSAAIPAKSKAPLLACGKEKLRVTLEATRLENKQLHDVVQKLAR</sequence>
<evidence type="ECO:0000313" key="2">
    <source>
        <dbReference type="Proteomes" id="UP001152795"/>
    </source>
</evidence>
<dbReference type="EMBL" id="CACRXK020004550">
    <property type="protein sequence ID" value="CAB4003141.1"/>
    <property type="molecule type" value="Genomic_DNA"/>
</dbReference>
<keyword evidence="2" id="KW-1185">Reference proteome</keyword>
<organism evidence="1 2">
    <name type="scientific">Paramuricea clavata</name>
    <name type="common">Red gorgonian</name>
    <name type="synonym">Violescent sea-whip</name>
    <dbReference type="NCBI Taxonomy" id="317549"/>
    <lineage>
        <taxon>Eukaryota</taxon>
        <taxon>Metazoa</taxon>
        <taxon>Cnidaria</taxon>
        <taxon>Anthozoa</taxon>
        <taxon>Octocorallia</taxon>
        <taxon>Malacalcyonacea</taxon>
        <taxon>Plexauridae</taxon>
        <taxon>Paramuricea</taxon>
    </lineage>
</organism>
<evidence type="ECO:0000313" key="1">
    <source>
        <dbReference type="EMBL" id="CAB4003141.1"/>
    </source>
</evidence>
<protein>
    <submittedName>
        <fullName evidence="1">Uncharacterized protein</fullName>
    </submittedName>
</protein>
<name>A0A6S7I9R4_PARCT</name>
<reference evidence="1" key="1">
    <citation type="submission" date="2020-04" db="EMBL/GenBank/DDBJ databases">
        <authorList>
            <person name="Alioto T."/>
            <person name="Alioto T."/>
            <person name="Gomez Garrido J."/>
        </authorList>
    </citation>
    <scope>NUCLEOTIDE SEQUENCE</scope>
    <source>
        <strain evidence="1">A484AB</strain>
    </source>
</reference>
<gene>
    <name evidence="1" type="ORF">PACLA_8A039274</name>
</gene>